<dbReference type="Proteomes" id="UP000280834">
    <property type="component" value="Unassembled WGS sequence"/>
</dbReference>
<dbReference type="AlphaFoldDB" id="A0A3P7XCN3"/>
<sequence>MNPPLAKGFSIRYCCIPISRSGFPQMQPILLNPKISFEIKPNKKFSKFQKEFNNKQINKPCQ</sequence>
<accession>A0A3P7XCN3</accession>
<reference evidence="1 2" key="1">
    <citation type="submission" date="2018-11" db="EMBL/GenBank/DDBJ databases">
        <authorList>
            <consortium name="Pathogen Informatics"/>
        </authorList>
    </citation>
    <scope>NUCLEOTIDE SEQUENCE [LARGE SCALE GENOMIC DNA]</scope>
</reference>
<keyword evidence="2" id="KW-1185">Reference proteome</keyword>
<evidence type="ECO:0000313" key="2">
    <source>
        <dbReference type="Proteomes" id="UP000280834"/>
    </source>
</evidence>
<proteinExistence type="predicted"/>
<organism evidence="1 2">
    <name type="scientific">Brugia timori</name>
    <dbReference type="NCBI Taxonomy" id="42155"/>
    <lineage>
        <taxon>Eukaryota</taxon>
        <taxon>Metazoa</taxon>
        <taxon>Ecdysozoa</taxon>
        <taxon>Nematoda</taxon>
        <taxon>Chromadorea</taxon>
        <taxon>Rhabditida</taxon>
        <taxon>Spirurina</taxon>
        <taxon>Spiruromorpha</taxon>
        <taxon>Filarioidea</taxon>
        <taxon>Onchocercidae</taxon>
        <taxon>Brugia</taxon>
    </lineage>
</organism>
<gene>
    <name evidence="1" type="ORF">BTMF_LOCUS15990</name>
</gene>
<evidence type="ECO:0000313" key="1">
    <source>
        <dbReference type="EMBL" id="VDO56824.1"/>
    </source>
</evidence>
<protein>
    <submittedName>
        <fullName evidence="1">Uncharacterized protein</fullName>
    </submittedName>
</protein>
<dbReference type="EMBL" id="UZAG01023470">
    <property type="protein sequence ID" value="VDO56824.1"/>
    <property type="molecule type" value="Genomic_DNA"/>
</dbReference>
<name>A0A3P7XCN3_9BILA</name>